<dbReference type="EMBL" id="JRVC01000041">
    <property type="protein sequence ID" value="KHS41596.1"/>
    <property type="molecule type" value="Genomic_DNA"/>
</dbReference>
<proteinExistence type="predicted"/>
<dbReference type="InterPro" id="IPR041657">
    <property type="entry name" value="HTH_17"/>
</dbReference>
<dbReference type="InterPro" id="IPR010093">
    <property type="entry name" value="SinI_DNA-bd"/>
</dbReference>
<evidence type="ECO:0000259" key="1">
    <source>
        <dbReference type="Pfam" id="PF12728"/>
    </source>
</evidence>
<dbReference type="Pfam" id="PF12728">
    <property type="entry name" value="HTH_17"/>
    <property type="match status" value="1"/>
</dbReference>
<accession>A0A0B8ZTJ7</accession>
<dbReference type="STRING" id="48936.NJ75_04650"/>
<feature type="domain" description="Helix-turn-helix" evidence="1">
    <location>
        <begin position="7"/>
        <end position="54"/>
    </location>
</feature>
<gene>
    <name evidence="2" type="ORF">NJ75_04650</name>
</gene>
<dbReference type="RefSeq" id="WP_039338673.1">
    <property type="nucleotide sequence ID" value="NZ_JRVC01000041.1"/>
</dbReference>
<dbReference type="PATRIC" id="fig|48936.3.peg.4680"/>
<comment type="caution">
    <text evidence="2">The sequence shown here is derived from an EMBL/GenBank/DDBJ whole genome shotgun (WGS) entry which is preliminary data.</text>
</comment>
<dbReference type="NCBIfam" id="TIGR01764">
    <property type="entry name" value="excise"/>
    <property type="match status" value="1"/>
</dbReference>
<organism evidence="2 3">
    <name type="scientific">Novosphingobium subterraneum</name>
    <dbReference type="NCBI Taxonomy" id="48936"/>
    <lineage>
        <taxon>Bacteria</taxon>
        <taxon>Pseudomonadati</taxon>
        <taxon>Pseudomonadota</taxon>
        <taxon>Alphaproteobacteria</taxon>
        <taxon>Sphingomonadales</taxon>
        <taxon>Sphingomonadaceae</taxon>
        <taxon>Novosphingobium</taxon>
    </lineage>
</organism>
<sequence>MEKLTSSINDTARALSVGRTTVYLMLADGRLEAIKLGRRTLVKVESIRRLVAGQE</sequence>
<evidence type="ECO:0000313" key="3">
    <source>
        <dbReference type="Proteomes" id="UP000031338"/>
    </source>
</evidence>
<dbReference type="AlphaFoldDB" id="A0A0B8ZTJ7"/>
<protein>
    <recommendedName>
        <fullName evidence="1">Helix-turn-helix domain-containing protein</fullName>
    </recommendedName>
</protein>
<keyword evidence="3" id="KW-1185">Reference proteome</keyword>
<dbReference type="GO" id="GO:0003677">
    <property type="term" value="F:DNA binding"/>
    <property type="evidence" value="ECO:0007669"/>
    <property type="project" value="InterPro"/>
</dbReference>
<name>A0A0B8ZTJ7_9SPHN</name>
<reference evidence="2 3" key="1">
    <citation type="submission" date="2014-10" db="EMBL/GenBank/DDBJ databases">
        <title>Draft genome sequence of Novosphingobium subterraneum DSM 12447.</title>
        <authorList>
            <person name="Gan H.M."/>
            <person name="Gan H.Y."/>
            <person name="Savka M.A."/>
        </authorList>
    </citation>
    <scope>NUCLEOTIDE SEQUENCE [LARGE SCALE GENOMIC DNA]</scope>
    <source>
        <strain evidence="2 3">DSM 12447</strain>
    </source>
</reference>
<evidence type="ECO:0000313" key="2">
    <source>
        <dbReference type="EMBL" id="KHS41596.1"/>
    </source>
</evidence>
<dbReference type="Proteomes" id="UP000031338">
    <property type="component" value="Unassembled WGS sequence"/>
</dbReference>